<evidence type="ECO:0000313" key="6">
    <source>
        <dbReference type="EMBL" id="CAG2054261.1"/>
    </source>
</evidence>
<feature type="compositionally biased region" description="Low complexity" evidence="3">
    <location>
        <begin position="539"/>
        <end position="553"/>
    </location>
</feature>
<accession>A0ABN7NI96</accession>
<comment type="caution">
    <text evidence="6">The sequence shown here is derived from an EMBL/GenBank/DDBJ whole genome shotgun (WGS) entry which is preliminary data.</text>
</comment>
<feature type="domain" description="Carboxylesterase type B" evidence="5">
    <location>
        <begin position="4"/>
        <end position="262"/>
    </location>
</feature>
<gene>
    <name evidence="6" type="ORF">TPAB3V08_LOCUS1294</name>
</gene>
<dbReference type="Gene3D" id="3.40.50.1820">
    <property type="entry name" value="alpha/beta hydrolase"/>
    <property type="match status" value="2"/>
</dbReference>
<dbReference type="InterPro" id="IPR051093">
    <property type="entry name" value="Neuroligin/BSAL"/>
</dbReference>
<name>A0ABN7NI96_TIMPD</name>
<comment type="similarity">
    <text evidence="1">Belongs to the type-B carboxylesterase/lipase family.</text>
</comment>
<feature type="compositionally biased region" description="Polar residues" evidence="3">
    <location>
        <begin position="582"/>
        <end position="596"/>
    </location>
</feature>
<proteinExistence type="inferred from homology"/>
<dbReference type="EMBL" id="CAJPIN010001165">
    <property type="protein sequence ID" value="CAG2054261.1"/>
    <property type="molecule type" value="Genomic_DNA"/>
</dbReference>
<dbReference type="SUPFAM" id="SSF53474">
    <property type="entry name" value="alpha/beta-Hydrolases"/>
    <property type="match status" value="1"/>
</dbReference>
<keyword evidence="7" id="KW-1185">Reference proteome</keyword>
<keyword evidence="2" id="KW-0325">Glycoprotein</keyword>
<dbReference type="InterPro" id="IPR029058">
    <property type="entry name" value="AB_hydrolase_fold"/>
</dbReference>
<evidence type="ECO:0000256" key="3">
    <source>
        <dbReference type="SAM" id="MobiDB-lite"/>
    </source>
</evidence>
<keyword evidence="4" id="KW-0472">Membrane</keyword>
<evidence type="ECO:0000256" key="4">
    <source>
        <dbReference type="SAM" id="Phobius"/>
    </source>
</evidence>
<evidence type="ECO:0000256" key="2">
    <source>
        <dbReference type="ARBA" id="ARBA00023180"/>
    </source>
</evidence>
<dbReference type="Pfam" id="PF00135">
    <property type="entry name" value="COesterase"/>
    <property type="match status" value="1"/>
</dbReference>
<evidence type="ECO:0000259" key="5">
    <source>
        <dbReference type="Pfam" id="PF00135"/>
    </source>
</evidence>
<keyword evidence="4" id="KW-1133">Transmembrane helix</keyword>
<reference evidence="6" key="1">
    <citation type="submission" date="2021-03" db="EMBL/GenBank/DDBJ databases">
        <authorList>
            <person name="Tran Van P."/>
        </authorList>
    </citation>
    <scope>NUCLEOTIDE SEQUENCE</scope>
</reference>
<organism evidence="6 7">
    <name type="scientific">Timema podura</name>
    <name type="common">Walking stick</name>
    <dbReference type="NCBI Taxonomy" id="61482"/>
    <lineage>
        <taxon>Eukaryota</taxon>
        <taxon>Metazoa</taxon>
        <taxon>Ecdysozoa</taxon>
        <taxon>Arthropoda</taxon>
        <taxon>Hexapoda</taxon>
        <taxon>Insecta</taxon>
        <taxon>Pterygota</taxon>
        <taxon>Neoptera</taxon>
        <taxon>Polyneoptera</taxon>
        <taxon>Phasmatodea</taxon>
        <taxon>Timematodea</taxon>
        <taxon>Timematoidea</taxon>
        <taxon>Timematidae</taxon>
        <taxon>Timema</taxon>
    </lineage>
</organism>
<evidence type="ECO:0000256" key="1">
    <source>
        <dbReference type="ARBA" id="ARBA00005964"/>
    </source>
</evidence>
<feature type="transmembrane region" description="Helical" evidence="4">
    <location>
        <begin position="456"/>
        <end position="479"/>
    </location>
</feature>
<dbReference type="InterPro" id="IPR002018">
    <property type="entry name" value="CarbesteraseB"/>
</dbReference>
<protein>
    <recommendedName>
        <fullName evidence="5">Carboxylesterase type B domain-containing protein</fullName>
    </recommendedName>
</protein>
<keyword evidence="4" id="KW-0812">Transmembrane</keyword>
<feature type="compositionally biased region" description="Polar residues" evidence="3">
    <location>
        <begin position="554"/>
        <end position="565"/>
    </location>
</feature>
<dbReference type="PANTHER" id="PTHR43903">
    <property type="entry name" value="NEUROLIGIN"/>
    <property type="match status" value="1"/>
</dbReference>
<sequence length="596" mass="67564">MLKGFLSTGDANSPGNYGMLDQAMALRWVYDNIEFFNGDRRSITLFGPDAGAASAGLLMVAPRTRDIVTRVIAQSGSALSDWALIVDRYRAQNTSRVYGQILGCSIESSWKLVNCLKQGRSFFELGNAEFQPQVGLFPWGPVLDGNFSVPDEHWYEGWRQIDWHFLDHTAEYLVQNKKFNRGLSYMSGVTTQEASTLVYQNDSLANRGYIVDNHFFDQKVKELVLRYNYTLNPIGIYNAIKYMYTHWPDPNNTDFVRDRYIDTRVGRGRKKVGESVPATLVAVEQKDVPATKPHLERTMWTDNDRNMSHFFMKAFTDFARYGNPSHQQILGLHFDVARNGELRYLNINTTFNSSIQLNYRQTEAAFWSMYLPTVVGHLVPTYPPITESYHHPTATLAKPNVEGLKLAKGVQQNPRKSYHHPTATLAKPNVEGLKLAKGVQQNPRKFWWEPKQPLQIAFWSISGLCLLLVVAVVIFCILWRNAKRKSDGYYNGDITIMRDDIGDHGIDNHSTSNMFEYRDTPPPHSKPKRHSNNFDPKHSVSSPSLRAGSASSLKDTSAFRTSSPTVEPKLTQAITNKKPIRNKTQVDSSGVPQTQV</sequence>
<dbReference type="Proteomes" id="UP001153148">
    <property type="component" value="Unassembled WGS sequence"/>
</dbReference>
<feature type="region of interest" description="Disordered" evidence="3">
    <location>
        <begin position="500"/>
        <end position="596"/>
    </location>
</feature>
<evidence type="ECO:0000313" key="7">
    <source>
        <dbReference type="Proteomes" id="UP001153148"/>
    </source>
</evidence>